<dbReference type="Proteomes" id="UP000653099">
    <property type="component" value="Unassembled WGS sequence"/>
</dbReference>
<sequence>MSTAVTPFTGADVSRAMPTVTFGENEVDCEAGATLRGVLLDAGVSPHNGSADTLNCRGHGTCGTCAVEIRANGEDDDAEPPVTDVGTVERGRLSIPPHDPESGLRLACRTRVYGDIAVTKHPGFWGQRVDGE</sequence>
<dbReference type="InterPro" id="IPR036010">
    <property type="entry name" value="2Fe-2S_ferredoxin-like_sf"/>
</dbReference>
<dbReference type="PROSITE" id="PS51085">
    <property type="entry name" value="2FE2S_FER_2"/>
    <property type="match status" value="1"/>
</dbReference>
<feature type="domain" description="2Fe-2S ferredoxin-type" evidence="1">
    <location>
        <begin position="18"/>
        <end position="124"/>
    </location>
</feature>
<organism evidence="2 3">
    <name type="scientific">Halobellus salinus</name>
    <dbReference type="NCBI Taxonomy" id="931585"/>
    <lineage>
        <taxon>Archaea</taxon>
        <taxon>Methanobacteriati</taxon>
        <taxon>Methanobacteriota</taxon>
        <taxon>Stenosarchaea group</taxon>
        <taxon>Halobacteria</taxon>
        <taxon>Halobacteriales</taxon>
        <taxon>Haloferacaceae</taxon>
        <taxon>Halobellus</taxon>
    </lineage>
</organism>
<dbReference type="AlphaFoldDB" id="A0A830EPA5"/>
<dbReference type="Gene3D" id="3.10.20.30">
    <property type="match status" value="1"/>
</dbReference>
<gene>
    <name evidence="2" type="ORF">GCM10008995_03310</name>
</gene>
<dbReference type="Pfam" id="PF00111">
    <property type="entry name" value="Fer2"/>
    <property type="match status" value="1"/>
</dbReference>
<proteinExistence type="predicted"/>
<dbReference type="EMBL" id="BMOC01000001">
    <property type="protein sequence ID" value="GGI96611.1"/>
    <property type="molecule type" value="Genomic_DNA"/>
</dbReference>
<name>A0A830EPA5_9EURY</name>
<evidence type="ECO:0000313" key="3">
    <source>
        <dbReference type="Proteomes" id="UP000653099"/>
    </source>
</evidence>
<dbReference type="InterPro" id="IPR001041">
    <property type="entry name" value="2Fe-2S_ferredoxin-type"/>
</dbReference>
<evidence type="ECO:0000259" key="1">
    <source>
        <dbReference type="PROSITE" id="PS51085"/>
    </source>
</evidence>
<accession>A0A830EPA5</accession>
<evidence type="ECO:0000313" key="2">
    <source>
        <dbReference type="EMBL" id="GGI96611.1"/>
    </source>
</evidence>
<dbReference type="CDD" id="cd00207">
    <property type="entry name" value="fer2"/>
    <property type="match status" value="1"/>
</dbReference>
<reference evidence="2" key="2">
    <citation type="submission" date="2020-09" db="EMBL/GenBank/DDBJ databases">
        <authorList>
            <person name="Sun Q."/>
            <person name="Ohkuma M."/>
        </authorList>
    </citation>
    <scope>NUCLEOTIDE SEQUENCE</scope>
    <source>
        <strain evidence="2">JCM 14359</strain>
    </source>
</reference>
<reference evidence="2" key="1">
    <citation type="journal article" date="2014" name="Int. J. Syst. Evol. Microbiol.">
        <title>Complete genome sequence of Corynebacterium casei LMG S-19264T (=DSM 44701T), isolated from a smear-ripened cheese.</title>
        <authorList>
            <consortium name="US DOE Joint Genome Institute (JGI-PGF)"/>
            <person name="Walter F."/>
            <person name="Albersmeier A."/>
            <person name="Kalinowski J."/>
            <person name="Ruckert C."/>
        </authorList>
    </citation>
    <scope>NUCLEOTIDE SEQUENCE</scope>
    <source>
        <strain evidence="2">JCM 14359</strain>
    </source>
</reference>
<protein>
    <submittedName>
        <fullName evidence="2">(2Fe-2S)-binding protein</fullName>
    </submittedName>
</protein>
<keyword evidence="3" id="KW-1185">Reference proteome</keyword>
<comment type="caution">
    <text evidence="2">The sequence shown here is derived from an EMBL/GenBank/DDBJ whole genome shotgun (WGS) entry which is preliminary data.</text>
</comment>
<dbReference type="InterPro" id="IPR012675">
    <property type="entry name" value="Beta-grasp_dom_sf"/>
</dbReference>
<dbReference type="GO" id="GO:0051536">
    <property type="term" value="F:iron-sulfur cluster binding"/>
    <property type="evidence" value="ECO:0007669"/>
    <property type="project" value="InterPro"/>
</dbReference>
<dbReference type="SUPFAM" id="SSF54292">
    <property type="entry name" value="2Fe-2S ferredoxin-like"/>
    <property type="match status" value="1"/>
</dbReference>